<sequence>MEGDLTMLIRSSYWGRTNGDGEVTWGPGISQALHIKNEWEKERAFGIPSLDKVYTSPLTRALKTCDIAFNCSKKYHPSIPILVVENCREENGVYTYDKRRSRTYIRNHFPSFSIEDGFSEEDLLWHPDIRENKIQMAVRAQSVLEMIFDEEPPVTLYNGFAHSTAFLLDVCLTIHGGLINAFLSVLDCPKMSLPTGSVYPVVIRRYKS</sequence>
<dbReference type="InterPro" id="IPR050275">
    <property type="entry name" value="PGM_Phosphatase"/>
</dbReference>
<dbReference type="OrthoDB" id="496981at2759"/>
<comment type="caution">
    <text evidence="1">The sequence shown here is derived from an EMBL/GenBank/DDBJ whole genome shotgun (WGS) entry which is preliminary data.</text>
</comment>
<dbReference type="InterPro" id="IPR029033">
    <property type="entry name" value="His_PPase_superfam"/>
</dbReference>
<gene>
    <name evidence="1" type="ORF">D9756_009280</name>
</gene>
<protein>
    <submittedName>
        <fullName evidence="1">Uncharacterized protein</fullName>
    </submittedName>
</protein>
<dbReference type="Gene3D" id="3.40.50.1240">
    <property type="entry name" value="Phosphoglycerate mutase-like"/>
    <property type="match status" value="1"/>
</dbReference>
<evidence type="ECO:0000313" key="2">
    <source>
        <dbReference type="Proteomes" id="UP000559027"/>
    </source>
</evidence>
<dbReference type="EMBL" id="JAACJO010000015">
    <property type="protein sequence ID" value="KAF5349934.1"/>
    <property type="molecule type" value="Genomic_DNA"/>
</dbReference>
<dbReference type="SUPFAM" id="SSF53254">
    <property type="entry name" value="Phosphoglycerate mutase-like"/>
    <property type="match status" value="1"/>
</dbReference>
<dbReference type="GO" id="GO:0016791">
    <property type="term" value="F:phosphatase activity"/>
    <property type="evidence" value="ECO:0007669"/>
    <property type="project" value="TreeGrafter"/>
</dbReference>
<dbReference type="Proteomes" id="UP000559027">
    <property type="component" value="Unassembled WGS sequence"/>
</dbReference>
<accession>A0A8H5FUX6</accession>
<dbReference type="AlphaFoldDB" id="A0A8H5FUX6"/>
<name>A0A8H5FUX6_9AGAR</name>
<dbReference type="GO" id="GO:0005737">
    <property type="term" value="C:cytoplasm"/>
    <property type="evidence" value="ECO:0007669"/>
    <property type="project" value="TreeGrafter"/>
</dbReference>
<organism evidence="1 2">
    <name type="scientific">Leucocoprinus leucothites</name>
    <dbReference type="NCBI Taxonomy" id="201217"/>
    <lineage>
        <taxon>Eukaryota</taxon>
        <taxon>Fungi</taxon>
        <taxon>Dikarya</taxon>
        <taxon>Basidiomycota</taxon>
        <taxon>Agaricomycotina</taxon>
        <taxon>Agaricomycetes</taxon>
        <taxon>Agaricomycetidae</taxon>
        <taxon>Agaricales</taxon>
        <taxon>Agaricineae</taxon>
        <taxon>Agaricaceae</taxon>
        <taxon>Leucocoprinus</taxon>
    </lineage>
</organism>
<dbReference type="PANTHER" id="PTHR48100">
    <property type="entry name" value="BROAD-SPECIFICITY PHOSPHATASE YOR283W-RELATED"/>
    <property type="match status" value="1"/>
</dbReference>
<evidence type="ECO:0000313" key="1">
    <source>
        <dbReference type="EMBL" id="KAF5349934.1"/>
    </source>
</evidence>
<keyword evidence="2" id="KW-1185">Reference proteome</keyword>
<reference evidence="1 2" key="1">
    <citation type="journal article" date="2020" name="ISME J.">
        <title>Uncovering the hidden diversity of litter-decomposition mechanisms in mushroom-forming fungi.</title>
        <authorList>
            <person name="Floudas D."/>
            <person name="Bentzer J."/>
            <person name="Ahren D."/>
            <person name="Johansson T."/>
            <person name="Persson P."/>
            <person name="Tunlid A."/>
        </authorList>
    </citation>
    <scope>NUCLEOTIDE SEQUENCE [LARGE SCALE GENOMIC DNA]</scope>
    <source>
        <strain evidence="1 2">CBS 146.42</strain>
    </source>
</reference>
<proteinExistence type="predicted"/>
<dbReference type="PANTHER" id="PTHR48100:SF1">
    <property type="entry name" value="HISTIDINE PHOSPHATASE FAMILY PROTEIN-RELATED"/>
    <property type="match status" value="1"/>
</dbReference>